<dbReference type="Gene3D" id="3.40.50.300">
    <property type="entry name" value="P-loop containing nucleotide triphosphate hydrolases"/>
    <property type="match status" value="1"/>
</dbReference>
<dbReference type="EMBL" id="JATAAI010000009">
    <property type="protein sequence ID" value="KAK1743299.1"/>
    <property type="molecule type" value="Genomic_DNA"/>
</dbReference>
<dbReference type="SUPFAM" id="SSF52540">
    <property type="entry name" value="P-loop containing nucleoside triphosphate hydrolases"/>
    <property type="match status" value="1"/>
</dbReference>
<reference evidence="2" key="1">
    <citation type="submission" date="2023-06" db="EMBL/GenBank/DDBJ databases">
        <title>Survivors Of The Sea: Transcriptome response of Skeletonema marinoi to long-term dormancy.</title>
        <authorList>
            <person name="Pinder M.I.M."/>
            <person name="Kourtchenko O."/>
            <person name="Robertson E.K."/>
            <person name="Larsson T."/>
            <person name="Maumus F."/>
            <person name="Osuna-Cruz C.M."/>
            <person name="Vancaester E."/>
            <person name="Stenow R."/>
            <person name="Vandepoele K."/>
            <person name="Ploug H."/>
            <person name="Bruchert V."/>
            <person name="Godhe A."/>
            <person name="Topel M."/>
        </authorList>
    </citation>
    <scope>NUCLEOTIDE SEQUENCE</scope>
    <source>
        <strain evidence="2">R05AC</strain>
    </source>
</reference>
<gene>
    <name evidence="2" type="ORF">QTG54_005920</name>
</gene>
<evidence type="ECO:0000256" key="1">
    <source>
        <dbReference type="SAM" id="MobiDB-lite"/>
    </source>
</evidence>
<evidence type="ECO:0008006" key="4">
    <source>
        <dbReference type="Google" id="ProtNLM"/>
    </source>
</evidence>
<dbReference type="Proteomes" id="UP001224775">
    <property type="component" value="Unassembled WGS sequence"/>
</dbReference>
<feature type="region of interest" description="Disordered" evidence="1">
    <location>
        <begin position="1"/>
        <end position="22"/>
    </location>
</feature>
<sequence length="550" mass="63128">MKEANQNYGTVETHHLDEFPTDDGDQTLDNLVNRIAQLQDDTTSTIFLFTSPQFLCQQSNKPLLDELISAHKRGVLRVVGIDEAHLFVQHSSFRVEIHMLTELFFKKVFDKERPKSHPVLLAMTATMPDRFVPKLEALIATRPPMVRPPELDHFEQRHIKMEFGVNCVSFVPELDRLVGVITDSIIGEEHDASERVVGLTTLASTAIALDEKLCEKLNKKKCDVDVVVVHGQLHKLDKFYNMRLFCAKLEYEHFRPRALVTNGAGNTGIDSENITEMLRAGWAMDLPTVLQERGRCARGIDMMGRIRYVTNIKSLVQCLYLLHGLQNSSSTDDVATNTNNRFGSAIQHASTASTETNESDVDKHVKKICQIRMARGSRELLAEKRSMLLEVMKFFCLDLGCYHLRAEYYLFHGKLVPVDKRKRCDGMCSICDGDWSKKHRRVSKRMLISWFLSSDFTEPVKADGLTDMLWKGKKDPEQNREEDFWIKKIYGVNGKRSLNKYHVECLMQSLIAAEIITWKINVGKVEWWLNRVIKNDVPECCYYWEGIPLL</sequence>
<comment type="caution">
    <text evidence="2">The sequence shown here is derived from an EMBL/GenBank/DDBJ whole genome shotgun (WGS) entry which is preliminary data.</text>
</comment>
<proteinExistence type="predicted"/>
<keyword evidence="3" id="KW-1185">Reference proteome</keyword>
<organism evidence="2 3">
    <name type="scientific">Skeletonema marinoi</name>
    <dbReference type="NCBI Taxonomy" id="267567"/>
    <lineage>
        <taxon>Eukaryota</taxon>
        <taxon>Sar</taxon>
        <taxon>Stramenopiles</taxon>
        <taxon>Ochrophyta</taxon>
        <taxon>Bacillariophyta</taxon>
        <taxon>Coscinodiscophyceae</taxon>
        <taxon>Thalassiosirophycidae</taxon>
        <taxon>Thalassiosirales</taxon>
        <taxon>Skeletonemataceae</taxon>
        <taxon>Skeletonema</taxon>
        <taxon>Skeletonema marinoi-dohrnii complex</taxon>
    </lineage>
</organism>
<protein>
    <recommendedName>
        <fullName evidence="4">Helicase ATP-binding domain-containing protein</fullName>
    </recommendedName>
</protein>
<name>A0AAD8YCZ0_9STRA</name>
<dbReference type="InterPro" id="IPR027417">
    <property type="entry name" value="P-loop_NTPase"/>
</dbReference>
<evidence type="ECO:0000313" key="3">
    <source>
        <dbReference type="Proteomes" id="UP001224775"/>
    </source>
</evidence>
<evidence type="ECO:0000313" key="2">
    <source>
        <dbReference type="EMBL" id="KAK1743299.1"/>
    </source>
</evidence>
<feature type="compositionally biased region" description="Polar residues" evidence="1">
    <location>
        <begin position="1"/>
        <end position="10"/>
    </location>
</feature>
<accession>A0AAD8YCZ0</accession>
<dbReference type="AlphaFoldDB" id="A0AAD8YCZ0"/>